<reference evidence="18" key="2">
    <citation type="journal article" date="2007" name="PLoS Biol.">
        <title>Survey sequencing and comparative analysis of the elephant shark (Callorhinchus milii) genome.</title>
        <authorList>
            <person name="Venkatesh B."/>
            <person name="Kirkness E.F."/>
            <person name="Loh Y.H."/>
            <person name="Halpern A.L."/>
            <person name="Lee A.P."/>
            <person name="Johnson J."/>
            <person name="Dandona N."/>
            <person name="Viswanathan L.D."/>
            <person name="Tay A."/>
            <person name="Venter J.C."/>
            <person name="Strausberg R.L."/>
            <person name="Brenner S."/>
        </authorList>
    </citation>
    <scope>NUCLEOTIDE SEQUENCE [LARGE SCALE GENOMIC DNA]</scope>
</reference>
<dbReference type="OrthoDB" id="10042249at2759"/>
<dbReference type="FunFam" id="3.30.160.60:FF:000033">
    <property type="entry name" value="Immunodeficiency virus type I enhancer binding protein 1"/>
    <property type="match status" value="1"/>
</dbReference>
<feature type="compositionally biased region" description="Basic and acidic residues" evidence="14">
    <location>
        <begin position="501"/>
        <end position="512"/>
    </location>
</feature>
<feature type="compositionally biased region" description="Basic and acidic residues" evidence="14">
    <location>
        <begin position="28"/>
        <end position="46"/>
    </location>
</feature>
<dbReference type="PROSITE" id="PS51811">
    <property type="entry name" value="ZF_CCHC_HIVEP"/>
    <property type="match status" value="1"/>
</dbReference>
<gene>
    <name evidence="17" type="primary">hivep1</name>
</gene>
<feature type="region of interest" description="Disordered" evidence="14">
    <location>
        <begin position="2091"/>
        <end position="2117"/>
    </location>
</feature>
<feature type="compositionally biased region" description="Polar residues" evidence="14">
    <location>
        <begin position="609"/>
        <end position="627"/>
    </location>
</feature>
<evidence type="ECO:0000256" key="2">
    <source>
        <dbReference type="ARBA" id="ARBA00022553"/>
    </source>
</evidence>
<dbReference type="STRING" id="7868.ENSCMIP00000016575"/>
<name>A0A4W3HMS5_CALMI</name>
<feature type="compositionally biased region" description="Polar residues" evidence="14">
    <location>
        <begin position="693"/>
        <end position="712"/>
    </location>
</feature>
<dbReference type="InParanoid" id="A0A4W3HMS5"/>
<proteinExistence type="predicted"/>
<keyword evidence="2" id="KW-0597">Phosphoprotein</keyword>
<dbReference type="GO" id="GO:0000978">
    <property type="term" value="F:RNA polymerase II cis-regulatory region sequence-specific DNA binding"/>
    <property type="evidence" value="ECO:0007669"/>
    <property type="project" value="TreeGrafter"/>
</dbReference>
<comment type="subunit">
    <text evidence="11">Interacts with UTP4.</text>
</comment>
<evidence type="ECO:0000256" key="6">
    <source>
        <dbReference type="ARBA" id="ARBA00022833"/>
    </source>
</evidence>
<reference evidence="18" key="3">
    <citation type="journal article" date="2014" name="Nature">
        <title>Elephant shark genome provides unique insights into gnathostome evolution.</title>
        <authorList>
            <consortium name="International Elephant Shark Genome Sequencing Consortium"/>
            <person name="Venkatesh B."/>
            <person name="Lee A.P."/>
            <person name="Ravi V."/>
            <person name="Maurya A.K."/>
            <person name="Lian M.M."/>
            <person name="Swann J.B."/>
            <person name="Ohta Y."/>
            <person name="Flajnik M.F."/>
            <person name="Sutoh Y."/>
            <person name="Kasahara M."/>
            <person name="Hoon S."/>
            <person name="Gangu V."/>
            <person name="Roy S.W."/>
            <person name="Irimia M."/>
            <person name="Korzh V."/>
            <person name="Kondrychyn I."/>
            <person name="Lim Z.W."/>
            <person name="Tay B.H."/>
            <person name="Tohari S."/>
            <person name="Kong K.W."/>
            <person name="Ho S."/>
            <person name="Lorente-Galdos B."/>
            <person name="Quilez J."/>
            <person name="Marques-Bonet T."/>
            <person name="Raney B.J."/>
            <person name="Ingham P.W."/>
            <person name="Tay A."/>
            <person name="Hillier L.W."/>
            <person name="Minx P."/>
            <person name="Boehm T."/>
            <person name="Wilson R.K."/>
            <person name="Brenner S."/>
            <person name="Warren W.C."/>
        </authorList>
    </citation>
    <scope>NUCLEOTIDE SEQUENCE [LARGE SCALE GENOMIC DNA]</scope>
</reference>
<dbReference type="Gene3D" id="3.30.160.60">
    <property type="entry name" value="Classic Zinc Finger"/>
    <property type="match status" value="4"/>
</dbReference>
<feature type="region of interest" description="Disordered" evidence="14">
    <location>
        <begin position="827"/>
        <end position="850"/>
    </location>
</feature>
<feature type="compositionally biased region" description="Polar residues" evidence="14">
    <location>
        <begin position="1036"/>
        <end position="1045"/>
    </location>
</feature>
<dbReference type="SMART" id="SM00355">
    <property type="entry name" value="ZnF_C2H2"/>
    <property type="match status" value="5"/>
</dbReference>
<sequence length="2770" mass="305100">MPRRKQVHPKPLRDKIEEAQKELQAPECTEHESQLPEDPSKEFHDSKGKRKANTVKGIKRKKIVAENILKKIPRSPVKTLAKSRNDRENLEAAVLFSDSSVASELLKKDHLFVQNGGVETERESQQEHSQGLNQNFEKTKPGRSMQKGRIEATQHSIDSCSRPPNWRAQQLERDVKVKSPGIDKIHALSKERPQHQLDHLSLFREHWIIKPENNTCSTHGISPSYASTAFDVLLKAMEPELKTLSSRKSSLIAEGSRKSNATIGTQGESTGISTITSQVLKQTSVIKSEFGTGSQDYCNVTQIVPKSGNREQAQVQPSSYVHYQQTRFVSPAAQQNQHHALSQRFNGSPSHQHSQEKHYYQSTYNLTVTPLGHPQASVMPHGLPQSQLLGYPKQSIAANPPNCVQVAPGYNQMSDILLKDQKPKKQGKYICEYCNRACAKPSVLQKHIRSHTGERPYPCITCGFSFKTKSNLYKHKKSHAHAIKLGLVLRSESSGASLSQESDRALNTHSDVEESGESDDESTSEERLFEQKHFESEPAQVSSNMLYSEKYVDPVNFMSSDKLANQTFDCEIGESVPPQKSCESKVTTALPKVVVYPVTVSPRRADSPKVTTVSPERATAQQETDPQTARIRSISTLTSPIQKLDHEDKEQIRMSHQEEHEPQLIMGHAQLQRQQATDFSQQQQVKHHLSPRSLGSTDSGYFSRSESADQQMSPISPFQKLIATTDMDPGKNILPCPPHSSHVISTVLYLSSPEKASVLSAPVRISAATKTLEERISKLISDNEAVVDDKQLDSVKPRRTSLSRRGSIDSPKPYTFKDSFQFDLRPLHSGRRTSSSSDIPKSPFTPTDKSKQVFLLSVPPQFPSLDCLPITRSNSMPATPGYSTIRTSTMPAAHPLRESHSFDDKIGGSFSDDVFVLGPSKSLQAAHPRTLVRQTAVEDSSISDGQSFASVCSMDENYHRRNLADILMPRSKSFEHTFPTQEKMKKSQGRGSMYECETCRNRYRKLENFENHKKFYCSELHGPKSKPTVSKDSEQETASRSTQPQILHYRVMGPKGVLEQPLQVRKRRKIRSIGDDDEVVSSECTRDKAVNKKPSTHPVAAKAVISKGSNAIASIPQTNSINAKNVPFHISNAEHSLEAALSFSSEIPIQSVHSPLKERGESSRTSSGVSVIQHTNSLSRTSSFENAESIDRISPVPLQEKDLNDKIKQPAIFVGEGKEEIHLPQLASAQQLETSATRVEMHETLRMAPADINNPLQQSRLVRQRNIQVPEILVTEEPDRLQEPQGNDQEKGTETFHWPQRSETLSKLPTEKLPPKKKRIRLAEMEHSSGESSFDSTLSRSLSRDSSLSRCSSLSASFDRDDAPRIESPSKAEAINKSSEFLTLPGGTNTLVVPSSHYREMRRAASEQSSSLQHSMEAIAGIRSKSFDCGSISPTRSVSPVVPMEMVSPLISSPIETCESVPLIERRRGPLVRQMSLSIGPETSQPQVVSSNLFQQNLSVQISAVPHLKGPLAHRPVSFLTSQHPLSCALQVQHTTQHESMSSAQDVSVNNLIHIQPPEGLPGSVQRPIQSQLPHENTNILLANVMPGHLAQNTLGQRISQSSEPQDNRFAPKYQLHPCQPCLLPSAAPQLPIISLPIPVTIEASGLTSSVSTKSLEIVSNLYLVPQVQQVITAQSPSNIQPLASLVVPVGSNKSVYNIGTFTTLPQILLTPDQSSQLSPVICDLDNSTRDKEMLTTAKDYPELHESEVTSKIKMSAVPENCNSQSESRNSPVHIVSQNYTKKILSDELLAHQETTVSSKRMLSPANSLDIAMENQQKRAKDENGSVSNSNLTSIQLHCMVSFDSNKHKKPTLVRQVCTTDQVDVPLPVDQEGTPQYYPETSEFNSSPTKSNQEVSAVASCQERTVISRETLKSEHSSHSPSPSCTVIKKSPAPISSISPQLNNTLLKSSTNIQGNKLPFNKNNQIQPMSNLERTKVGASFPITSTRNVQRASLSTLKTSTSFSWCYLTKCKPLHIQQADKKTSAYASWPISSNNLNPLGLPTKVVLGLLSSKQKNKKLTYTQAKTTLSRSGILVPSSKWKADKSKALVGRTLSPHESNSKDSHEPQQGGDLDKLHSAMKSEPRRIRIFDGGYKSNEEYVYVRGRGRGKYICEECGIRCKKPSMLRKHIRTHTDLRPYHCNYCNFSFKTKGNLTKHMKSKAHSKKCMEMGLSVASFEDQDTDESGDRSKAGYDRPYSDGEDSDGQDEDDNDVEDDDEDSQGETGLSASPSVTASPQHHIQRHDHQLDTLNAASASLIEDVVRIAKAPIALHTASLEVLPDAWFTQIATDPGTSKLKSKTDSIHQRLTEEENSNPKTSPAARDTMSEDDHSSPSHLLSPNRQQENIGPKVPCSIRLSPHPQLGSAWTNDPLTASLSPASSSRKSVGLQYEVSDEEPPMNIFSHLPLHSRQQSRMPYSMVPVGGIQLVPAGLAAYSTFVPIQAGPVQLTIPAVSVIHRTTSPSCDEALQTEATAKSLGVSEMNTVLPCIPFGQVSVCGLHSMNTSSLQTVEPLGLETLNILSSSNLGPQINPSGLALNSVGLQMLTTNPQNRSTPSPGAQILNMAPPAFMPSMLGEMGQSTETHFTNKLCQTRSEQIPISLPVTVHVSQITCTLSPQVSPRIQACCPKDVSDTSVASEHGQPHKTGERQRSQADGISKTSHRQPHNNKSATTDSDTGQGLKGYSAEVTKSPVCQAASPERIVSKPVGTTQRRVTVQYSDVSSDDEDRLVIAT</sequence>
<keyword evidence="5 13" id="KW-0863">Zinc-finger</keyword>
<feature type="compositionally biased region" description="Acidic residues" evidence="14">
    <location>
        <begin position="513"/>
        <end position="523"/>
    </location>
</feature>
<feature type="domain" description="C2H2-type" evidence="15">
    <location>
        <begin position="2178"/>
        <end position="2207"/>
    </location>
</feature>
<keyword evidence="18" id="KW-1185">Reference proteome</keyword>
<feature type="compositionally biased region" description="Basic and acidic residues" evidence="14">
    <location>
        <begin position="2098"/>
        <end position="2117"/>
    </location>
</feature>
<feature type="compositionally biased region" description="Basic and acidic residues" evidence="14">
    <location>
        <begin position="1358"/>
        <end position="1370"/>
    </location>
</feature>
<dbReference type="InterPro" id="IPR036236">
    <property type="entry name" value="Znf_C2H2_sf"/>
</dbReference>
<dbReference type="Proteomes" id="UP000314986">
    <property type="component" value="Unassembled WGS sequence"/>
</dbReference>
<feature type="compositionally biased region" description="Low complexity" evidence="14">
    <location>
        <begin position="2409"/>
        <end position="2420"/>
    </location>
</feature>
<feature type="region of interest" description="Disordered" evidence="14">
    <location>
        <begin position="675"/>
        <end position="712"/>
    </location>
</feature>
<feature type="compositionally biased region" description="Basic and acidic residues" evidence="14">
    <location>
        <begin position="2224"/>
        <end position="2237"/>
    </location>
</feature>
<dbReference type="GO" id="GO:0000981">
    <property type="term" value="F:DNA-binding transcription factor activity, RNA polymerase II-specific"/>
    <property type="evidence" value="ECO:0007669"/>
    <property type="project" value="TreeGrafter"/>
</dbReference>
<evidence type="ECO:0000256" key="10">
    <source>
        <dbReference type="ARBA" id="ARBA00023242"/>
    </source>
</evidence>
<feature type="compositionally biased region" description="Basic residues" evidence="14">
    <location>
        <begin position="47"/>
        <end position="58"/>
    </location>
</feature>
<evidence type="ECO:0000256" key="11">
    <source>
        <dbReference type="ARBA" id="ARBA00065386"/>
    </source>
</evidence>
<dbReference type="KEGG" id="cmk:103187044"/>
<evidence type="ECO:0000256" key="3">
    <source>
        <dbReference type="ARBA" id="ARBA00022723"/>
    </source>
</evidence>
<keyword evidence="8" id="KW-0238">DNA-binding</keyword>
<feature type="compositionally biased region" description="Basic and acidic residues" evidence="14">
    <location>
        <begin position="1277"/>
        <end position="1294"/>
    </location>
</feature>
<evidence type="ECO:0000313" key="18">
    <source>
        <dbReference type="Proteomes" id="UP000314986"/>
    </source>
</evidence>
<feature type="domain" description="C2H2-type" evidence="15">
    <location>
        <begin position="2150"/>
        <end position="2177"/>
    </location>
</feature>
<feature type="region of interest" description="Disordered" evidence="14">
    <location>
        <begin position="2670"/>
        <end position="2720"/>
    </location>
</feature>
<dbReference type="CTD" id="3096"/>
<dbReference type="GO" id="GO:0005634">
    <property type="term" value="C:nucleus"/>
    <property type="evidence" value="ECO:0007669"/>
    <property type="project" value="UniProtKB-SubCell"/>
</dbReference>
<evidence type="ECO:0000256" key="5">
    <source>
        <dbReference type="ARBA" id="ARBA00022771"/>
    </source>
</evidence>
<keyword evidence="6" id="KW-0862">Zinc</keyword>
<comment type="subcellular location">
    <subcellularLocation>
        <location evidence="1">Nucleus</location>
    </subcellularLocation>
</comment>
<feature type="compositionally biased region" description="Polar residues" evidence="14">
    <location>
        <begin position="675"/>
        <end position="684"/>
    </location>
</feature>
<reference evidence="17" key="4">
    <citation type="submission" date="2025-08" db="UniProtKB">
        <authorList>
            <consortium name="Ensembl"/>
        </authorList>
    </citation>
    <scope>IDENTIFICATION</scope>
</reference>
<feature type="compositionally biased region" description="Basic residues" evidence="14">
    <location>
        <begin position="1"/>
        <end position="10"/>
    </location>
</feature>
<evidence type="ECO:0000256" key="7">
    <source>
        <dbReference type="ARBA" id="ARBA00023015"/>
    </source>
</evidence>
<feature type="domain" description="CCHC HIVEP-type" evidence="16">
    <location>
        <begin position="991"/>
        <end position="1021"/>
    </location>
</feature>
<feature type="region of interest" description="Disordered" evidence="14">
    <location>
        <begin position="1273"/>
        <end position="1374"/>
    </location>
</feature>
<dbReference type="InterPro" id="IPR051969">
    <property type="entry name" value="Zinc-finger_DNA-bd_regulators"/>
</dbReference>
<feature type="region of interest" description="Disordered" evidence="14">
    <location>
        <begin position="2726"/>
        <end position="2745"/>
    </location>
</feature>
<feature type="compositionally biased region" description="Low complexity" evidence="14">
    <location>
        <begin position="1332"/>
        <end position="1357"/>
    </location>
</feature>
<evidence type="ECO:0000259" key="15">
    <source>
        <dbReference type="PROSITE" id="PS50157"/>
    </source>
</evidence>
<dbReference type="GO" id="GO:0008270">
    <property type="term" value="F:zinc ion binding"/>
    <property type="evidence" value="ECO:0007669"/>
    <property type="project" value="UniProtKB-KW"/>
</dbReference>
<evidence type="ECO:0000256" key="9">
    <source>
        <dbReference type="ARBA" id="ARBA00023163"/>
    </source>
</evidence>
<evidence type="ECO:0000256" key="8">
    <source>
        <dbReference type="ARBA" id="ARBA00023125"/>
    </source>
</evidence>
<dbReference type="PROSITE" id="PS50157">
    <property type="entry name" value="ZINC_FINGER_C2H2_2"/>
    <property type="match status" value="4"/>
</dbReference>
<feature type="region of interest" description="Disordered" evidence="14">
    <location>
        <begin position="118"/>
        <end position="164"/>
    </location>
</feature>
<keyword evidence="9" id="KW-0804">Transcription</keyword>
<dbReference type="PANTHER" id="PTHR45944:SF3">
    <property type="entry name" value="ZINC FINGER PROTEIN 40"/>
    <property type="match status" value="1"/>
</dbReference>
<dbReference type="FunFam" id="3.30.160.60:FF:001151">
    <property type="entry name" value="zinc finger homeobox protein 3"/>
    <property type="match status" value="1"/>
</dbReference>
<evidence type="ECO:0000313" key="17">
    <source>
        <dbReference type="Ensembl" id="ENSCMIP00000016575.1"/>
    </source>
</evidence>
<feature type="region of interest" description="Disordered" evidence="14">
    <location>
        <begin position="2330"/>
        <end position="2421"/>
    </location>
</feature>
<dbReference type="PROSITE" id="PS00028">
    <property type="entry name" value="ZINC_FINGER_C2H2_1"/>
    <property type="match status" value="3"/>
</dbReference>
<feature type="domain" description="C2H2-type" evidence="15">
    <location>
        <begin position="429"/>
        <end position="456"/>
    </location>
</feature>
<organism evidence="17 18">
    <name type="scientific">Callorhinchus milii</name>
    <name type="common">Ghost shark</name>
    <dbReference type="NCBI Taxonomy" id="7868"/>
    <lineage>
        <taxon>Eukaryota</taxon>
        <taxon>Metazoa</taxon>
        <taxon>Chordata</taxon>
        <taxon>Craniata</taxon>
        <taxon>Vertebrata</taxon>
        <taxon>Chondrichthyes</taxon>
        <taxon>Holocephali</taxon>
        <taxon>Chimaeriformes</taxon>
        <taxon>Callorhinchidae</taxon>
        <taxon>Callorhinchus</taxon>
    </lineage>
</organism>
<dbReference type="FunFam" id="3.30.160.60:FF:000594">
    <property type="entry name" value="Transcription factor HIVEP2"/>
    <property type="match status" value="1"/>
</dbReference>
<feature type="region of interest" description="Disordered" evidence="14">
    <location>
        <begin position="604"/>
        <end position="628"/>
    </location>
</feature>
<dbReference type="GeneTree" id="ENSGT00940000158242"/>
<feature type="domain" description="C2H2-type" evidence="15">
    <location>
        <begin position="457"/>
        <end position="480"/>
    </location>
</feature>
<dbReference type="GeneID" id="103187044"/>
<reference evidence="18" key="1">
    <citation type="journal article" date="2006" name="Science">
        <title>Ancient noncoding elements conserved in the human genome.</title>
        <authorList>
            <person name="Venkatesh B."/>
            <person name="Kirkness E.F."/>
            <person name="Loh Y.H."/>
            <person name="Halpern A.L."/>
            <person name="Lee A.P."/>
            <person name="Johnson J."/>
            <person name="Dandona N."/>
            <person name="Viswanathan L.D."/>
            <person name="Tay A."/>
            <person name="Venter J.C."/>
            <person name="Strausberg R.L."/>
            <person name="Brenner S."/>
        </authorList>
    </citation>
    <scope>NUCLEOTIDE SEQUENCE [LARGE SCALE GENOMIC DNA]</scope>
</reference>
<dbReference type="Ensembl" id="ENSCMIT00000016907.1">
    <property type="protein sequence ID" value="ENSCMIP00000016575.1"/>
    <property type="gene ID" value="ENSCMIG00000007983.1"/>
</dbReference>
<evidence type="ECO:0000256" key="13">
    <source>
        <dbReference type="PROSITE-ProRule" id="PRU00042"/>
    </source>
</evidence>
<dbReference type="Pfam" id="PF00096">
    <property type="entry name" value="zf-C2H2"/>
    <property type="match status" value="3"/>
</dbReference>
<feature type="compositionally biased region" description="Basic and acidic residues" evidence="14">
    <location>
        <begin position="11"/>
        <end position="21"/>
    </location>
</feature>
<keyword evidence="4" id="KW-0677">Repeat</keyword>
<feature type="region of interest" description="Disordered" evidence="14">
    <location>
        <begin position="1"/>
        <end position="58"/>
    </location>
</feature>
<reference evidence="17" key="5">
    <citation type="submission" date="2025-09" db="UniProtKB">
        <authorList>
            <consortium name="Ensembl"/>
        </authorList>
    </citation>
    <scope>IDENTIFICATION</scope>
</reference>
<dbReference type="InterPro" id="IPR034729">
    <property type="entry name" value="Znf_CCHC_HIVEP"/>
</dbReference>
<dbReference type="SUPFAM" id="SSF57667">
    <property type="entry name" value="beta-beta-alpha zinc fingers"/>
    <property type="match status" value="3"/>
</dbReference>
<keyword evidence="7" id="KW-0805">Transcription regulation</keyword>
<protein>
    <recommendedName>
        <fullName evidence="12">Zinc finger protein 40</fullName>
    </recommendedName>
</protein>
<feature type="compositionally biased region" description="Polar residues" evidence="14">
    <location>
        <begin position="2263"/>
        <end position="2277"/>
    </location>
</feature>
<evidence type="ECO:0000256" key="1">
    <source>
        <dbReference type="ARBA" id="ARBA00004123"/>
    </source>
</evidence>
<evidence type="ECO:0000256" key="4">
    <source>
        <dbReference type="ARBA" id="ARBA00022737"/>
    </source>
</evidence>
<feature type="region of interest" description="Disordered" evidence="14">
    <location>
        <begin position="1153"/>
        <end position="1186"/>
    </location>
</feature>
<feature type="region of interest" description="Disordered" evidence="14">
    <location>
        <begin position="1020"/>
        <end position="1045"/>
    </location>
</feature>
<dbReference type="PANTHER" id="PTHR45944">
    <property type="entry name" value="SCHNURRI, ISOFORM F"/>
    <property type="match status" value="1"/>
</dbReference>
<evidence type="ECO:0000259" key="16">
    <source>
        <dbReference type="PROSITE" id="PS51811"/>
    </source>
</evidence>
<feature type="compositionally biased region" description="Basic and acidic residues" evidence="14">
    <location>
        <begin position="2337"/>
        <end position="2348"/>
    </location>
</feature>
<evidence type="ECO:0000256" key="14">
    <source>
        <dbReference type="SAM" id="MobiDB-lite"/>
    </source>
</evidence>
<feature type="compositionally biased region" description="Polar residues" evidence="14">
    <location>
        <begin position="2372"/>
        <end position="2384"/>
    </location>
</feature>
<feature type="region of interest" description="Disordered" evidence="14">
    <location>
        <begin position="496"/>
        <end position="540"/>
    </location>
</feature>
<feature type="compositionally biased region" description="Polar residues" evidence="14">
    <location>
        <begin position="832"/>
        <end position="847"/>
    </location>
</feature>
<dbReference type="OMA" id="EGKQDCH"/>
<feature type="compositionally biased region" description="Polar residues" evidence="14">
    <location>
        <begin position="2704"/>
        <end position="2715"/>
    </location>
</feature>
<dbReference type="GO" id="GO:0045892">
    <property type="term" value="P:negative regulation of DNA-templated transcription"/>
    <property type="evidence" value="ECO:0007669"/>
    <property type="project" value="UniProtKB-ARBA"/>
</dbReference>
<feature type="compositionally biased region" description="Basic and acidic residues" evidence="14">
    <location>
        <begin position="524"/>
        <end position="536"/>
    </location>
</feature>
<dbReference type="InterPro" id="IPR013087">
    <property type="entry name" value="Znf_C2H2_type"/>
</dbReference>
<feature type="compositionally biased region" description="Basic and acidic residues" evidence="14">
    <location>
        <begin position="2678"/>
        <end position="2689"/>
    </location>
</feature>
<feature type="compositionally biased region" description="Polar residues" evidence="14">
    <location>
        <begin position="1163"/>
        <end position="1186"/>
    </location>
</feature>
<keyword evidence="10" id="KW-0539">Nucleus</keyword>
<feature type="region of interest" description="Disordered" evidence="14">
    <location>
        <begin position="791"/>
        <end position="814"/>
    </location>
</feature>
<feature type="compositionally biased region" description="Polar residues" evidence="14">
    <location>
        <begin position="127"/>
        <end position="136"/>
    </location>
</feature>
<keyword evidence="3" id="KW-0479">Metal-binding</keyword>
<evidence type="ECO:0000256" key="12">
    <source>
        <dbReference type="ARBA" id="ARBA00068197"/>
    </source>
</evidence>
<feature type="compositionally biased region" description="Acidic residues" evidence="14">
    <location>
        <begin position="2238"/>
        <end position="2260"/>
    </location>
</feature>
<accession>A0A4W3HMS5</accession>
<feature type="region of interest" description="Disordered" evidence="14">
    <location>
        <begin position="2216"/>
        <end position="2282"/>
    </location>
</feature>